<evidence type="ECO:0000256" key="1">
    <source>
        <dbReference type="SAM" id="SignalP"/>
    </source>
</evidence>
<dbReference type="Proteomes" id="UP001597294">
    <property type="component" value="Unassembled WGS sequence"/>
</dbReference>
<evidence type="ECO:0000313" key="3">
    <source>
        <dbReference type="Proteomes" id="UP001597294"/>
    </source>
</evidence>
<evidence type="ECO:0000313" key="2">
    <source>
        <dbReference type="EMBL" id="MFD2205595.1"/>
    </source>
</evidence>
<dbReference type="RefSeq" id="WP_380250359.1">
    <property type="nucleotide sequence ID" value="NZ_JBHUII010000004.1"/>
</dbReference>
<sequence>MFKTLTLGLVLSSFSAFTGLVSAPVYAATTNKEACIVIGGVGMPNFVPQEDGTITIIAPLTGSVSSAAGKVTGQRETETGLEMDMEHYFMTEDGGFMHTKDLGILTNVVGKQGQYMIEITYHVQEASTSGSLKDYKGNFSSYGLVDLPKLQGLIRYSGKVCK</sequence>
<dbReference type="EMBL" id="JBHUII010000004">
    <property type="protein sequence ID" value="MFD2205595.1"/>
    <property type="molecule type" value="Genomic_DNA"/>
</dbReference>
<proteinExistence type="predicted"/>
<name>A0ABW5BLM5_9PROT</name>
<keyword evidence="3" id="KW-1185">Reference proteome</keyword>
<comment type="caution">
    <text evidence="2">The sequence shown here is derived from an EMBL/GenBank/DDBJ whole genome shotgun (WGS) entry which is preliminary data.</text>
</comment>
<gene>
    <name evidence="2" type="ORF">ACFSKO_08240</name>
</gene>
<organism evidence="2 3">
    <name type="scientific">Kiloniella antarctica</name>
    <dbReference type="NCBI Taxonomy" id="1550907"/>
    <lineage>
        <taxon>Bacteria</taxon>
        <taxon>Pseudomonadati</taxon>
        <taxon>Pseudomonadota</taxon>
        <taxon>Alphaproteobacteria</taxon>
        <taxon>Rhodospirillales</taxon>
        <taxon>Kiloniellaceae</taxon>
        <taxon>Kiloniella</taxon>
    </lineage>
</organism>
<keyword evidence="1" id="KW-0732">Signal</keyword>
<feature type="signal peptide" evidence="1">
    <location>
        <begin position="1"/>
        <end position="27"/>
    </location>
</feature>
<reference evidence="3" key="1">
    <citation type="journal article" date="2019" name="Int. J. Syst. Evol. Microbiol.">
        <title>The Global Catalogue of Microorganisms (GCM) 10K type strain sequencing project: providing services to taxonomists for standard genome sequencing and annotation.</title>
        <authorList>
            <consortium name="The Broad Institute Genomics Platform"/>
            <consortium name="The Broad Institute Genome Sequencing Center for Infectious Disease"/>
            <person name="Wu L."/>
            <person name="Ma J."/>
        </authorList>
    </citation>
    <scope>NUCLEOTIDE SEQUENCE [LARGE SCALE GENOMIC DNA]</scope>
    <source>
        <strain evidence="3">CGMCC 4.7192</strain>
    </source>
</reference>
<protein>
    <submittedName>
        <fullName evidence="2">Uncharacterized protein</fullName>
    </submittedName>
</protein>
<feature type="chain" id="PRO_5046754915" evidence="1">
    <location>
        <begin position="28"/>
        <end position="162"/>
    </location>
</feature>
<accession>A0ABW5BLM5</accession>